<protein>
    <recommendedName>
        <fullName evidence="4">HupE / UreJ protein</fullName>
    </recommendedName>
</protein>
<dbReference type="RefSeq" id="WP_248152652.1">
    <property type="nucleotide sequence ID" value="NZ_JALNMJ010000003.1"/>
</dbReference>
<organism evidence="2 3">
    <name type="scientific">Roseibium sediminicola</name>
    <dbReference type="NCBI Taxonomy" id="2933272"/>
    <lineage>
        <taxon>Bacteria</taxon>
        <taxon>Pseudomonadati</taxon>
        <taxon>Pseudomonadota</taxon>
        <taxon>Alphaproteobacteria</taxon>
        <taxon>Hyphomicrobiales</taxon>
        <taxon>Stappiaceae</taxon>
        <taxon>Roseibium</taxon>
    </lineage>
</organism>
<name>A0ABT0GRY6_9HYPH</name>
<gene>
    <name evidence="2" type="ORF">M0H32_06575</name>
</gene>
<feature type="transmembrane region" description="Helical" evidence="1">
    <location>
        <begin position="22"/>
        <end position="48"/>
    </location>
</feature>
<evidence type="ECO:0000256" key="1">
    <source>
        <dbReference type="SAM" id="Phobius"/>
    </source>
</evidence>
<keyword evidence="1" id="KW-0472">Membrane</keyword>
<keyword evidence="3" id="KW-1185">Reference proteome</keyword>
<keyword evidence="1" id="KW-1133">Transmembrane helix</keyword>
<reference evidence="2" key="1">
    <citation type="submission" date="2022-04" db="EMBL/GenBank/DDBJ databases">
        <title>Roseibium sp. CAU 1639 isolated from mud.</title>
        <authorList>
            <person name="Kim W."/>
        </authorList>
    </citation>
    <scope>NUCLEOTIDE SEQUENCE</scope>
    <source>
        <strain evidence="2">CAU 1639</strain>
    </source>
</reference>
<proteinExistence type="predicted"/>
<sequence length="195" mass="20862">MGWPLAVSAALMERRALALPRALVLLAAGHLAAMLVILLPFSMMAALISLEREIRIGAACLVIAMGLYLLINTRHPRFLARISPAKLGLWSFLVAIAHGAGLMLLPIYLGICAMEQEAGHVAAGALMGTDVRMALIVAGVHTFAMAFAGGLMAVGVYIWLGLRFLQKAWFNLDRVWAASLVIVGLFALALALRSF</sequence>
<keyword evidence="1" id="KW-0812">Transmembrane</keyword>
<dbReference type="EMBL" id="JALNMJ010000003">
    <property type="protein sequence ID" value="MCK7611817.1"/>
    <property type="molecule type" value="Genomic_DNA"/>
</dbReference>
<feature type="transmembrane region" description="Helical" evidence="1">
    <location>
        <begin position="92"/>
        <end position="111"/>
    </location>
</feature>
<evidence type="ECO:0000313" key="3">
    <source>
        <dbReference type="Proteomes" id="UP001431221"/>
    </source>
</evidence>
<feature type="transmembrane region" description="Helical" evidence="1">
    <location>
        <begin position="172"/>
        <end position="192"/>
    </location>
</feature>
<dbReference type="Proteomes" id="UP001431221">
    <property type="component" value="Unassembled WGS sequence"/>
</dbReference>
<feature type="transmembrane region" description="Helical" evidence="1">
    <location>
        <begin position="131"/>
        <end position="160"/>
    </location>
</feature>
<feature type="transmembrane region" description="Helical" evidence="1">
    <location>
        <begin position="54"/>
        <end position="71"/>
    </location>
</feature>
<evidence type="ECO:0000313" key="2">
    <source>
        <dbReference type="EMBL" id="MCK7611817.1"/>
    </source>
</evidence>
<comment type="caution">
    <text evidence="2">The sequence shown here is derived from an EMBL/GenBank/DDBJ whole genome shotgun (WGS) entry which is preliminary data.</text>
</comment>
<evidence type="ECO:0008006" key="4">
    <source>
        <dbReference type="Google" id="ProtNLM"/>
    </source>
</evidence>
<accession>A0ABT0GRY6</accession>